<evidence type="ECO:0000256" key="2">
    <source>
        <dbReference type="SAM" id="MobiDB-lite"/>
    </source>
</evidence>
<dbReference type="AlphaFoldDB" id="A0A317VA09"/>
<dbReference type="Pfam" id="PF11807">
    <property type="entry name" value="UstYa"/>
    <property type="match status" value="1"/>
</dbReference>
<feature type="region of interest" description="Disordered" evidence="2">
    <location>
        <begin position="138"/>
        <end position="159"/>
    </location>
</feature>
<evidence type="ECO:0000313" key="4">
    <source>
        <dbReference type="EMBL" id="PWY71056.1"/>
    </source>
</evidence>
<comment type="similarity">
    <text evidence="1">Belongs to the ustYa family.</text>
</comment>
<proteinExistence type="inferred from homology"/>
<evidence type="ECO:0000256" key="3">
    <source>
        <dbReference type="SAM" id="Phobius"/>
    </source>
</evidence>
<evidence type="ECO:0000256" key="1">
    <source>
        <dbReference type="ARBA" id="ARBA00035112"/>
    </source>
</evidence>
<dbReference type="STRING" id="1450535.A0A317VA09"/>
<keyword evidence="5" id="KW-1185">Reference proteome</keyword>
<name>A0A317VA09_9EURO</name>
<dbReference type="InterPro" id="IPR021765">
    <property type="entry name" value="UstYa-like"/>
</dbReference>
<keyword evidence="3" id="KW-0812">Transmembrane</keyword>
<reference evidence="4 5" key="1">
    <citation type="submission" date="2016-12" db="EMBL/GenBank/DDBJ databases">
        <title>The genomes of Aspergillus section Nigri reveals drivers in fungal speciation.</title>
        <authorList>
            <consortium name="DOE Joint Genome Institute"/>
            <person name="Vesth T.C."/>
            <person name="Nybo J."/>
            <person name="Theobald S."/>
            <person name="Brandl J."/>
            <person name="Frisvad J.C."/>
            <person name="Nielsen K.F."/>
            <person name="Lyhne E.K."/>
            <person name="Kogle M.E."/>
            <person name="Kuo A."/>
            <person name="Riley R."/>
            <person name="Clum A."/>
            <person name="Nolan M."/>
            <person name="Lipzen A."/>
            <person name="Salamov A."/>
            <person name="Henrissat B."/>
            <person name="Wiebenga A."/>
            <person name="De Vries R.P."/>
            <person name="Grigoriev I.V."/>
            <person name="Mortensen U.H."/>
            <person name="Andersen M.R."/>
            <person name="Baker S.E."/>
        </authorList>
    </citation>
    <scope>NUCLEOTIDE SEQUENCE [LARGE SCALE GENOMIC DNA]</scope>
    <source>
        <strain evidence="4 5">CBS 115572</strain>
    </source>
</reference>
<evidence type="ECO:0000313" key="5">
    <source>
        <dbReference type="Proteomes" id="UP000246702"/>
    </source>
</evidence>
<dbReference type="EMBL" id="MSFK01000037">
    <property type="protein sequence ID" value="PWY71056.1"/>
    <property type="molecule type" value="Genomic_DNA"/>
</dbReference>
<sequence>MSKTSQLSTPCLISLAFTTLFLITITILSFTPPDILPRILPPICPAQPPDQAQQTHGRIFTERPELERINADSDSDEVQTWESLLIPPSGGGIHSHTVPDSIHLNHSREGKILSWGISMFHQLHCLVALRALVFPETSESKINSTSGAHTGNMAHDRGH</sequence>
<accession>A0A317VA09</accession>
<gene>
    <name evidence="4" type="ORF">BO94DRAFT_539591</name>
</gene>
<organism evidence="4 5">
    <name type="scientific">Aspergillus sclerotioniger CBS 115572</name>
    <dbReference type="NCBI Taxonomy" id="1450535"/>
    <lineage>
        <taxon>Eukaryota</taxon>
        <taxon>Fungi</taxon>
        <taxon>Dikarya</taxon>
        <taxon>Ascomycota</taxon>
        <taxon>Pezizomycotina</taxon>
        <taxon>Eurotiomycetes</taxon>
        <taxon>Eurotiomycetidae</taxon>
        <taxon>Eurotiales</taxon>
        <taxon>Aspergillaceae</taxon>
        <taxon>Aspergillus</taxon>
        <taxon>Aspergillus subgen. Circumdati</taxon>
    </lineage>
</organism>
<dbReference type="RefSeq" id="XP_025462811.1">
    <property type="nucleotide sequence ID" value="XM_025612730.1"/>
</dbReference>
<dbReference type="OrthoDB" id="3687641at2759"/>
<feature type="transmembrane region" description="Helical" evidence="3">
    <location>
        <begin position="12"/>
        <end position="31"/>
    </location>
</feature>
<keyword evidence="3" id="KW-1133">Transmembrane helix</keyword>
<keyword evidence="3" id="KW-0472">Membrane</keyword>
<dbReference type="GO" id="GO:0043386">
    <property type="term" value="P:mycotoxin biosynthetic process"/>
    <property type="evidence" value="ECO:0007669"/>
    <property type="project" value="InterPro"/>
</dbReference>
<comment type="caution">
    <text evidence="4">The sequence shown here is derived from an EMBL/GenBank/DDBJ whole genome shotgun (WGS) entry which is preliminary data.</text>
</comment>
<dbReference type="Proteomes" id="UP000246702">
    <property type="component" value="Unassembled WGS sequence"/>
</dbReference>
<dbReference type="GeneID" id="37114873"/>
<feature type="compositionally biased region" description="Polar residues" evidence="2">
    <location>
        <begin position="140"/>
        <end position="149"/>
    </location>
</feature>
<protein>
    <submittedName>
        <fullName evidence="4">Uncharacterized protein</fullName>
    </submittedName>
</protein>